<organism evidence="1 2">
    <name type="scientific">Aliidiomarina taiwanensis</name>
    <dbReference type="NCBI Taxonomy" id="946228"/>
    <lineage>
        <taxon>Bacteria</taxon>
        <taxon>Pseudomonadati</taxon>
        <taxon>Pseudomonadota</taxon>
        <taxon>Gammaproteobacteria</taxon>
        <taxon>Alteromonadales</taxon>
        <taxon>Idiomarinaceae</taxon>
        <taxon>Aliidiomarina</taxon>
    </lineage>
</organism>
<gene>
    <name evidence="1" type="ORF">CWE15_00640</name>
</gene>
<proteinExistence type="predicted"/>
<dbReference type="OrthoDB" id="9798842at2"/>
<reference evidence="1 2" key="1">
    <citation type="journal article" date="2011" name="Front. Microbiol.">
        <title>Genomic signatures of strain selection and enhancement in Bacillus atrophaeus var. globigii, a historical biowarfare simulant.</title>
        <authorList>
            <person name="Gibbons H.S."/>
            <person name="Broomall S.M."/>
            <person name="McNew L.A."/>
            <person name="Daligault H."/>
            <person name="Chapman C."/>
            <person name="Bruce D."/>
            <person name="Karavis M."/>
            <person name="Krepps M."/>
            <person name="McGregor P.A."/>
            <person name="Hong C."/>
            <person name="Park K.H."/>
            <person name="Akmal A."/>
            <person name="Feldman A."/>
            <person name="Lin J.S."/>
            <person name="Chang W.E."/>
            <person name="Higgs B.W."/>
            <person name="Demirev P."/>
            <person name="Lindquist J."/>
            <person name="Liem A."/>
            <person name="Fochler E."/>
            <person name="Read T.D."/>
            <person name="Tapia R."/>
            <person name="Johnson S."/>
            <person name="Bishop-Lilly K.A."/>
            <person name="Detter C."/>
            <person name="Han C."/>
            <person name="Sozhamannan S."/>
            <person name="Rosenzweig C.N."/>
            <person name="Skowronski E.W."/>
        </authorList>
    </citation>
    <scope>NUCLEOTIDE SEQUENCE [LARGE SCALE GENOMIC DNA]</scope>
    <source>
        <strain evidence="1 2">AIT1</strain>
    </source>
</reference>
<keyword evidence="2" id="KW-1185">Reference proteome</keyword>
<sequence length="59" mass="6425">MTTASALPLKNPKAESYGHSFDLNRHWAASLNLAFSSYTTSAGAITRMNQATHYGPLRV</sequence>
<evidence type="ECO:0000313" key="2">
    <source>
        <dbReference type="Proteomes" id="UP000286976"/>
    </source>
</evidence>
<dbReference type="Proteomes" id="UP000286976">
    <property type="component" value="Unassembled WGS sequence"/>
</dbReference>
<name>A0A432X8U8_9GAMM</name>
<accession>A0A432X8U8</accession>
<dbReference type="EMBL" id="PIPQ01000001">
    <property type="protein sequence ID" value="RUO43744.1"/>
    <property type="molecule type" value="Genomic_DNA"/>
</dbReference>
<dbReference type="AlphaFoldDB" id="A0A432X8U8"/>
<protein>
    <submittedName>
        <fullName evidence="1">Uncharacterized protein</fullName>
    </submittedName>
</protein>
<dbReference type="RefSeq" id="WP_126756136.1">
    <property type="nucleotide sequence ID" value="NZ_PIPQ01000001.1"/>
</dbReference>
<evidence type="ECO:0000313" key="1">
    <source>
        <dbReference type="EMBL" id="RUO43744.1"/>
    </source>
</evidence>
<comment type="caution">
    <text evidence="1">The sequence shown here is derived from an EMBL/GenBank/DDBJ whole genome shotgun (WGS) entry which is preliminary data.</text>
</comment>